<gene>
    <name evidence="2" type="ORF">DB32_001768</name>
</gene>
<dbReference type="KEGG" id="samy:DB32_001768"/>
<sequence length="496" mass="53510">MARLKVGPRWVGPIVGELEVDLDGSDPSPASWKSTWMGRTHRRRAGSRSGRVGPIAGELEVDLDGSDPSAASWKSTLDGSDPSSASWKSTLDGSDPSPASWKSTGMGRTHRRRVGSRPWMGRTHRRRAGSRPWMGRTHRRRAGSRPWMGRTHRRRAGSRPWMGRTHRRWSLKSILDGSDPSAMEFEVDLDGSDPSLGELEVDLGWVGPIAGELEVDLDGSDPSLATSKAIRMGRTHRRRVGSRSGGSDPSAGTPPPGRRDLFSPPSVLCVSSVVAPASGAGLNGARGLPSPRLRSGPNTERTTGVGPSTGRHRGCRETASPMSSTARKIEIQHDSAELQQPTRVRRARRAAKLLRIERPRLGEERVWETEVRSLPAHMLASLPLPPTLRLEVPGHDGIVSVATSPEVVQSERESGTVVFDAAEWSALVTGAESDRVFPAELRDFCARKAKQPRWSLDLDVALSGARASAPVGWTVGAVLDRLGVRLVAAEAGGAES</sequence>
<dbReference type="Proteomes" id="UP000034883">
    <property type="component" value="Chromosome"/>
</dbReference>
<dbReference type="AlphaFoldDB" id="A0A0F6SE58"/>
<feature type="compositionally biased region" description="Basic residues" evidence="1">
    <location>
        <begin position="231"/>
        <end position="241"/>
    </location>
</feature>
<accession>A0A0F6SE58</accession>
<proteinExistence type="predicted"/>
<dbReference type="EMBL" id="CP011125">
    <property type="protein sequence ID" value="AKF04619.1"/>
    <property type="molecule type" value="Genomic_DNA"/>
</dbReference>
<feature type="region of interest" description="Disordered" evidence="1">
    <location>
        <begin position="19"/>
        <end position="161"/>
    </location>
</feature>
<evidence type="ECO:0000256" key="1">
    <source>
        <dbReference type="SAM" id="MobiDB-lite"/>
    </source>
</evidence>
<dbReference type="STRING" id="927083.DB32_001768"/>
<feature type="region of interest" description="Disordered" evidence="1">
    <location>
        <begin position="216"/>
        <end position="264"/>
    </location>
</feature>
<reference evidence="2 3" key="1">
    <citation type="submission" date="2015-03" db="EMBL/GenBank/DDBJ databases">
        <title>Genome assembly of Sandaracinus amylolyticus DSM 53668.</title>
        <authorList>
            <person name="Sharma G."/>
            <person name="Subramanian S."/>
        </authorList>
    </citation>
    <scope>NUCLEOTIDE SEQUENCE [LARGE SCALE GENOMIC DNA]</scope>
    <source>
        <strain evidence="2 3">DSM 53668</strain>
    </source>
</reference>
<protein>
    <submittedName>
        <fullName evidence="2">Uncharacterized protein</fullName>
    </submittedName>
</protein>
<feature type="compositionally biased region" description="Polar residues" evidence="1">
    <location>
        <begin position="296"/>
        <end position="306"/>
    </location>
</feature>
<evidence type="ECO:0000313" key="3">
    <source>
        <dbReference type="Proteomes" id="UP000034883"/>
    </source>
</evidence>
<name>A0A0F6SE58_9BACT</name>
<keyword evidence="3" id="KW-1185">Reference proteome</keyword>
<feature type="region of interest" description="Disordered" evidence="1">
    <location>
        <begin position="279"/>
        <end position="328"/>
    </location>
</feature>
<evidence type="ECO:0000313" key="2">
    <source>
        <dbReference type="EMBL" id="AKF04619.1"/>
    </source>
</evidence>
<organism evidence="2 3">
    <name type="scientific">Sandaracinus amylolyticus</name>
    <dbReference type="NCBI Taxonomy" id="927083"/>
    <lineage>
        <taxon>Bacteria</taxon>
        <taxon>Pseudomonadati</taxon>
        <taxon>Myxococcota</taxon>
        <taxon>Polyangia</taxon>
        <taxon>Polyangiales</taxon>
        <taxon>Sandaracinaceae</taxon>
        <taxon>Sandaracinus</taxon>
    </lineage>
</organism>
<feature type="compositionally biased region" description="Polar residues" evidence="1">
    <location>
        <begin position="72"/>
        <end position="92"/>
    </location>
</feature>